<feature type="transmembrane region" description="Helical" evidence="12">
    <location>
        <begin position="162"/>
        <end position="180"/>
    </location>
</feature>
<comment type="similarity">
    <text evidence="3">Belongs to the CcmB/CycW/HelB family.</text>
</comment>
<dbReference type="OrthoDB" id="9812809at2"/>
<dbReference type="RefSeq" id="WP_015922170.1">
    <property type="nucleotide sequence ID" value="NC_011959.1"/>
</dbReference>
<evidence type="ECO:0000313" key="14">
    <source>
        <dbReference type="Proteomes" id="UP000000447"/>
    </source>
</evidence>
<dbReference type="PANTHER" id="PTHR30070:SF1">
    <property type="entry name" value="CYTOCHROME C BIOGENESIS B-RELATED"/>
    <property type="match status" value="1"/>
</dbReference>
<dbReference type="PANTHER" id="PTHR30070">
    <property type="entry name" value="HEME EXPORTER PROTEIN B"/>
    <property type="match status" value="1"/>
</dbReference>
<comment type="function">
    <text evidence="1">Required for the export of heme to the periplasm for the biogenesis of c-type cytochromes.</text>
</comment>
<evidence type="ECO:0000256" key="3">
    <source>
        <dbReference type="ARBA" id="ARBA00010544"/>
    </source>
</evidence>
<dbReference type="GO" id="GO:0017004">
    <property type="term" value="P:cytochrome complex assembly"/>
    <property type="evidence" value="ECO:0007669"/>
    <property type="project" value="UniProtKB-KW"/>
</dbReference>
<evidence type="ECO:0000313" key="13">
    <source>
        <dbReference type="EMBL" id="ACM05815.1"/>
    </source>
</evidence>
<keyword evidence="11 12" id="KW-0472">Membrane</keyword>
<feature type="transmembrane region" description="Helical" evidence="12">
    <location>
        <begin position="200"/>
        <end position="219"/>
    </location>
</feature>
<keyword evidence="5" id="KW-0813">Transport</keyword>
<evidence type="ECO:0000256" key="8">
    <source>
        <dbReference type="ARBA" id="ARBA00022692"/>
    </source>
</evidence>
<feature type="transmembrane region" description="Helical" evidence="12">
    <location>
        <begin position="131"/>
        <end position="150"/>
    </location>
</feature>
<dbReference type="PRINTS" id="PR01414">
    <property type="entry name" value="CCMBBIOGNSIS"/>
</dbReference>
<dbReference type="eggNOG" id="COG2386">
    <property type="taxonomic scope" value="Bacteria"/>
</dbReference>
<dbReference type="Proteomes" id="UP000000447">
    <property type="component" value="Chromosome"/>
</dbReference>
<evidence type="ECO:0000256" key="11">
    <source>
        <dbReference type="ARBA" id="ARBA00023136"/>
    </source>
</evidence>
<dbReference type="GO" id="GO:0005886">
    <property type="term" value="C:plasma membrane"/>
    <property type="evidence" value="ECO:0007669"/>
    <property type="project" value="UniProtKB-SubCell"/>
</dbReference>
<dbReference type="PIRSF" id="PIRSF002764">
    <property type="entry name" value="CcmB"/>
    <property type="match status" value="1"/>
</dbReference>
<name>B9L1F9_THERP</name>
<evidence type="ECO:0000256" key="1">
    <source>
        <dbReference type="ARBA" id="ARBA00002442"/>
    </source>
</evidence>
<evidence type="ECO:0000256" key="9">
    <source>
        <dbReference type="ARBA" id="ARBA00022748"/>
    </source>
</evidence>
<evidence type="ECO:0000256" key="6">
    <source>
        <dbReference type="ARBA" id="ARBA00022475"/>
    </source>
</evidence>
<dbReference type="HOGENOM" id="CLU_079069_0_0_0"/>
<comment type="subcellular location">
    <subcellularLocation>
        <location evidence="2">Cell inner membrane</location>
        <topology evidence="2">Multi-pass membrane protein</topology>
    </subcellularLocation>
</comment>
<keyword evidence="9" id="KW-0201">Cytochrome c-type biogenesis</keyword>
<dbReference type="Pfam" id="PF03379">
    <property type="entry name" value="CcmB"/>
    <property type="match status" value="1"/>
</dbReference>
<keyword evidence="7" id="KW-0997">Cell inner membrane</keyword>
<dbReference type="GO" id="GO:0015232">
    <property type="term" value="F:heme transmembrane transporter activity"/>
    <property type="evidence" value="ECO:0007669"/>
    <property type="project" value="InterPro"/>
</dbReference>
<proteinExistence type="inferred from homology"/>
<dbReference type="STRING" id="309801.trd_1218"/>
<dbReference type="GO" id="GO:1903607">
    <property type="term" value="P:cytochrome c biosynthetic process"/>
    <property type="evidence" value="ECO:0007669"/>
    <property type="project" value="TreeGrafter"/>
</dbReference>
<dbReference type="EMBL" id="CP001275">
    <property type="protein sequence ID" value="ACM05815.1"/>
    <property type="molecule type" value="Genomic_DNA"/>
</dbReference>
<dbReference type="InterPro" id="IPR003544">
    <property type="entry name" value="Cyt_c_biogenesis_CcmB"/>
</dbReference>
<feature type="transmembrane region" description="Helical" evidence="12">
    <location>
        <begin position="21"/>
        <end position="43"/>
    </location>
</feature>
<keyword evidence="10 12" id="KW-1133">Transmembrane helix</keyword>
<keyword evidence="6" id="KW-1003">Cell membrane</keyword>
<accession>B9L1F9</accession>
<sequence>MSAWSQFTAIVKRDLLLEWRARELVLGMLVMTLLTLLIFTFAFDLSGVQRAASGSGALWVAIVFATLLGWGRAVALDRQEGAWEGLLLSPVERPVIFIAKLVSMLVFVTIVELVALLVLAVLFALPVLQPGVLVVVGLGTLGLCTLGTLFAAMTANVRSREVLLPALLFPLAVPVVIGAVRATTLELNGFTGDAAPWKSLLGGFAALFFALGALTFGSVTEE</sequence>
<evidence type="ECO:0000256" key="2">
    <source>
        <dbReference type="ARBA" id="ARBA00004429"/>
    </source>
</evidence>
<evidence type="ECO:0000256" key="7">
    <source>
        <dbReference type="ARBA" id="ARBA00022519"/>
    </source>
</evidence>
<evidence type="ECO:0000256" key="10">
    <source>
        <dbReference type="ARBA" id="ARBA00022989"/>
    </source>
</evidence>
<reference evidence="13 14" key="1">
    <citation type="journal article" date="2009" name="PLoS ONE">
        <title>Complete genome sequence of the aerobic CO-oxidizing thermophile Thermomicrobium roseum.</title>
        <authorList>
            <person name="Wu D."/>
            <person name="Raymond J."/>
            <person name="Wu M."/>
            <person name="Chatterji S."/>
            <person name="Ren Q."/>
            <person name="Graham J.E."/>
            <person name="Bryant D.A."/>
            <person name="Robb F."/>
            <person name="Colman A."/>
            <person name="Tallon L.J."/>
            <person name="Badger J.H."/>
            <person name="Madupu R."/>
            <person name="Ward N.L."/>
            <person name="Eisen J.A."/>
        </authorList>
    </citation>
    <scope>NUCLEOTIDE SEQUENCE [LARGE SCALE GENOMIC DNA]</scope>
    <source>
        <strain evidence="14">ATCC 27502 / DSM 5159 / P-2</strain>
    </source>
</reference>
<protein>
    <recommendedName>
        <fullName evidence="4">Heme exporter protein B</fullName>
    </recommendedName>
</protein>
<evidence type="ECO:0000256" key="5">
    <source>
        <dbReference type="ARBA" id="ARBA00022448"/>
    </source>
</evidence>
<dbReference type="KEGG" id="tro:trd_1218"/>
<feature type="transmembrane region" description="Helical" evidence="12">
    <location>
        <begin position="55"/>
        <end position="76"/>
    </location>
</feature>
<gene>
    <name evidence="13" type="ordered locus">trd_1218</name>
</gene>
<evidence type="ECO:0000256" key="12">
    <source>
        <dbReference type="SAM" id="Phobius"/>
    </source>
</evidence>
<feature type="transmembrane region" description="Helical" evidence="12">
    <location>
        <begin position="97"/>
        <end position="125"/>
    </location>
</feature>
<keyword evidence="14" id="KW-1185">Reference proteome</keyword>
<organism evidence="13 14">
    <name type="scientific">Thermomicrobium roseum (strain ATCC 27502 / DSM 5159 / P-2)</name>
    <dbReference type="NCBI Taxonomy" id="309801"/>
    <lineage>
        <taxon>Bacteria</taxon>
        <taxon>Pseudomonadati</taxon>
        <taxon>Thermomicrobiota</taxon>
        <taxon>Thermomicrobia</taxon>
        <taxon>Thermomicrobiales</taxon>
        <taxon>Thermomicrobiaceae</taxon>
        <taxon>Thermomicrobium</taxon>
    </lineage>
</organism>
<evidence type="ECO:0000256" key="4">
    <source>
        <dbReference type="ARBA" id="ARBA00016452"/>
    </source>
</evidence>
<dbReference type="InterPro" id="IPR026031">
    <property type="entry name" value="Cyt_c_CcmB_bac"/>
</dbReference>
<keyword evidence="8 12" id="KW-0812">Transmembrane</keyword>
<dbReference type="AlphaFoldDB" id="B9L1F9"/>